<gene>
    <name evidence="1" type="primary">DIO2</name>
    <name evidence="1" type="ORF">A306_00002174</name>
</gene>
<proteinExistence type="predicted"/>
<evidence type="ECO:0000313" key="1">
    <source>
        <dbReference type="EMBL" id="PKK31275.1"/>
    </source>
</evidence>
<sequence length="181" mass="20719">MATVAAGTVSVGGVEPNVTFWILPTLSGHWWSTLVQLPDHHSQASCRPSASWWRSSPVWLTFCWSTLMRLTHQMAGLPLEYLPLHLKSRNTGTRKTDVQLLTSSYSAFPCHLSAMWWLTAWTTMPMWHMGFHLSEYALCRDKKSPIWEAKAPFPTICRRFGFGWNKISAKDEIHSLQKLCQ</sequence>
<name>A0A2I0MNM2_COLLI</name>
<comment type="caution">
    <text evidence="1">The sequence shown here is derived from an EMBL/GenBank/DDBJ whole genome shotgun (WGS) entry which is preliminary data.</text>
</comment>
<keyword evidence="2" id="KW-1185">Reference proteome</keyword>
<organism evidence="1 2">
    <name type="scientific">Columba livia</name>
    <name type="common">Rock dove</name>
    <dbReference type="NCBI Taxonomy" id="8932"/>
    <lineage>
        <taxon>Eukaryota</taxon>
        <taxon>Metazoa</taxon>
        <taxon>Chordata</taxon>
        <taxon>Craniata</taxon>
        <taxon>Vertebrata</taxon>
        <taxon>Euteleostomi</taxon>
        <taxon>Archelosauria</taxon>
        <taxon>Archosauria</taxon>
        <taxon>Dinosauria</taxon>
        <taxon>Saurischia</taxon>
        <taxon>Theropoda</taxon>
        <taxon>Coelurosauria</taxon>
        <taxon>Aves</taxon>
        <taxon>Neognathae</taxon>
        <taxon>Neoaves</taxon>
        <taxon>Columbimorphae</taxon>
        <taxon>Columbiformes</taxon>
        <taxon>Columbidae</taxon>
        <taxon>Columba</taxon>
    </lineage>
</organism>
<dbReference type="Proteomes" id="UP000053872">
    <property type="component" value="Unassembled WGS sequence"/>
</dbReference>
<accession>A0A2I0MNM2</accession>
<dbReference type="InParanoid" id="A0A2I0MNM2"/>
<protein>
    <submittedName>
        <fullName evidence="1">Deiodinase, iodothyronine, type II, transcript variant X1</fullName>
    </submittedName>
</protein>
<evidence type="ECO:0000313" key="2">
    <source>
        <dbReference type="Proteomes" id="UP000053872"/>
    </source>
</evidence>
<reference evidence="1 2" key="1">
    <citation type="journal article" date="2013" name="Science">
        <title>Genomic diversity and evolution of the head crest in the rock pigeon.</title>
        <authorList>
            <person name="Shapiro M.D."/>
            <person name="Kronenberg Z."/>
            <person name="Li C."/>
            <person name="Domyan E.T."/>
            <person name="Pan H."/>
            <person name="Campbell M."/>
            <person name="Tan H."/>
            <person name="Huff C.D."/>
            <person name="Hu H."/>
            <person name="Vickrey A.I."/>
            <person name="Nielsen S.C."/>
            <person name="Stringham S.A."/>
            <person name="Hu H."/>
            <person name="Willerslev E."/>
            <person name="Gilbert M.T."/>
            <person name="Yandell M."/>
            <person name="Zhang G."/>
            <person name="Wang J."/>
        </authorList>
    </citation>
    <scope>NUCLEOTIDE SEQUENCE [LARGE SCALE GENOMIC DNA]</scope>
    <source>
        <tissue evidence="1">Blood</tissue>
    </source>
</reference>
<dbReference type="AlphaFoldDB" id="A0A2I0MNM2"/>
<dbReference type="EMBL" id="AKCR02000005">
    <property type="protein sequence ID" value="PKK31275.1"/>
    <property type="molecule type" value="Genomic_DNA"/>
</dbReference>